<dbReference type="Proteomes" id="UP000218231">
    <property type="component" value="Unassembled WGS sequence"/>
</dbReference>
<feature type="region of interest" description="Disordered" evidence="1">
    <location>
        <begin position="175"/>
        <end position="201"/>
    </location>
</feature>
<keyword evidence="3" id="KW-1185">Reference proteome</keyword>
<protein>
    <submittedName>
        <fullName evidence="2">Uncharacterized protein</fullName>
    </submittedName>
</protein>
<proteinExistence type="predicted"/>
<feature type="compositionally biased region" description="Low complexity" evidence="1">
    <location>
        <begin position="71"/>
        <end position="96"/>
    </location>
</feature>
<evidence type="ECO:0000313" key="3">
    <source>
        <dbReference type="Proteomes" id="UP000218231"/>
    </source>
</evidence>
<accession>A0A2A2M4S7</accession>
<feature type="region of interest" description="Disordered" evidence="1">
    <location>
        <begin position="1"/>
        <end position="139"/>
    </location>
</feature>
<dbReference type="AlphaFoldDB" id="A0A2A2M4S7"/>
<feature type="compositionally biased region" description="Polar residues" evidence="1">
    <location>
        <begin position="41"/>
        <end position="51"/>
    </location>
</feature>
<feature type="compositionally biased region" description="Polar residues" evidence="1">
    <location>
        <begin position="1"/>
        <end position="12"/>
    </location>
</feature>
<evidence type="ECO:0000313" key="2">
    <source>
        <dbReference type="EMBL" id="PAV93227.1"/>
    </source>
</evidence>
<comment type="caution">
    <text evidence="2">The sequence shown here is derived from an EMBL/GenBank/DDBJ whole genome shotgun (WGS) entry which is preliminary data.</text>
</comment>
<reference evidence="2 3" key="1">
    <citation type="journal article" date="2017" name="Curr. Biol.">
        <title>Genome architecture and evolution of a unichromosomal asexual nematode.</title>
        <authorList>
            <person name="Fradin H."/>
            <person name="Zegar C."/>
            <person name="Gutwein M."/>
            <person name="Lucas J."/>
            <person name="Kovtun M."/>
            <person name="Corcoran D."/>
            <person name="Baugh L.R."/>
            <person name="Kiontke K."/>
            <person name="Gunsalus K."/>
            <person name="Fitch D.H."/>
            <person name="Piano F."/>
        </authorList>
    </citation>
    <scope>NUCLEOTIDE SEQUENCE [LARGE SCALE GENOMIC DNA]</scope>
    <source>
        <strain evidence="2">PF1309</strain>
    </source>
</reference>
<name>A0A2A2M4S7_9BILA</name>
<sequence length="201" mass="21786">MPRLRASQTSHDPISAAIVVPTTGTRSSNTSMPTLRLVPGSVNSPSITRSIASRRMRTEAASRPVGKVAISGRMSMGRGRRGVPVQRVPGARVRAPLPQPQRDQRPAQRPRDRDEGGVDRQRGIGQPDQPGAIGHRRCIAGGDQCRTGLVPARRARGGEIPARAVIGRDLIDEAQFGGGGHRDTFRRDPDRIERRGHLTIK</sequence>
<organism evidence="2 3">
    <name type="scientific">Diploscapter pachys</name>
    <dbReference type="NCBI Taxonomy" id="2018661"/>
    <lineage>
        <taxon>Eukaryota</taxon>
        <taxon>Metazoa</taxon>
        <taxon>Ecdysozoa</taxon>
        <taxon>Nematoda</taxon>
        <taxon>Chromadorea</taxon>
        <taxon>Rhabditida</taxon>
        <taxon>Rhabditina</taxon>
        <taxon>Rhabditomorpha</taxon>
        <taxon>Rhabditoidea</taxon>
        <taxon>Rhabditidae</taxon>
        <taxon>Diploscapter</taxon>
    </lineage>
</organism>
<gene>
    <name evidence="2" type="ORF">WR25_11668</name>
</gene>
<evidence type="ECO:0000256" key="1">
    <source>
        <dbReference type="SAM" id="MobiDB-lite"/>
    </source>
</evidence>
<feature type="compositionally biased region" description="Polar residues" evidence="1">
    <location>
        <begin position="22"/>
        <end position="33"/>
    </location>
</feature>
<feature type="compositionally biased region" description="Basic and acidic residues" evidence="1">
    <location>
        <begin position="102"/>
        <end position="122"/>
    </location>
</feature>
<dbReference type="EMBL" id="LIAE01005588">
    <property type="protein sequence ID" value="PAV93227.1"/>
    <property type="molecule type" value="Genomic_DNA"/>
</dbReference>
<feature type="compositionally biased region" description="Basic and acidic residues" evidence="1">
    <location>
        <begin position="180"/>
        <end position="201"/>
    </location>
</feature>